<reference evidence="1 2" key="1">
    <citation type="submission" date="2022-05" db="EMBL/GenBank/DDBJ databases">
        <authorList>
            <consortium name="Genoscope - CEA"/>
            <person name="William W."/>
        </authorList>
    </citation>
    <scope>NUCLEOTIDE SEQUENCE [LARGE SCALE GENOMIC DNA]</scope>
</reference>
<gene>
    <name evidence="1" type="ORF">PEVE_00040348</name>
</gene>
<organism evidence="1 2">
    <name type="scientific">Porites evermanni</name>
    <dbReference type="NCBI Taxonomy" id="104178"/>
    <lineage>
        <taxon>Eukaryota</taxon>
        <taxon>Metazoa</taxon>
        <taxon>Cnidaria</taxon>
        <taxon>Anthozoa</taxon>
        <taxon>Hexacorallia</taxon>
        <taxon>Scleractinia</taxon>
        <taxon>Fungiina</taxon>
        <taxon>Poritidae</taxon>
        <taxon>Porites</taxon>
    </lineage>
</organism>
<evidence type="ECO:0000313" key="1">
    <source>
        <dbReference type="EMBL" id="CAH3041567.1"/>
    </source>
</evidence>
<evidence type="ECO:0000313" key="2">
    <source>
        <dbReference type="Proteomes" id="UP001159427"/>
    </source>
</evidence>
<comment type="caution">
    <text evidence="1">The sequence shown here is derived from an EMBL/GenBank/DDBJ whole genome shotgun (WGS) entry which is preliminary data.</text>
</comment>
<name>A0ABN8N4P1_9CNID</name>
<dbReference type="Proteomes" id="UP001159427">
    <property type="component" value="Unassembled WGS sequence"/>
</dbReference>
<sequence length="210" mass="24602">MIPWQGPFHVSLNAEESTIQVFWPVLEKLYKALFGRNKRFPKKPKSEKISLISSLAFGGWLIVRDVVLDLFGSSKYPQYIMLVNLLDEITCFSTYYYNVFFRGGNFDSWMQSMLRASMIFINFRGRNYDKATLTQLSDLLFHVSDNTDLGEKMQEFLQVFTEKKIEILHSILRCNVPIWAIPQLINTIAHALSGRRFDADFMEWFLPNYL</sequence>
<protein>
    <submittedName>
        <fullName evidence="1">Uncharacterized protein</fullName>
    </submittedName>
</protein>
<accession>A0ABN8N4P1</accession>
<dbReference type="EMBL" id="CALNXI010000732">
    <property type="protein sequence ID" value="CAH3041567.1"/>
    <property type="molecule type" value="Genomic_DNA"/>
</dbReference>
<keyword evidence="2" id="KW-1185">Reference proteome</keyword>
<proteinExistence type="predicted"/>